<dbReference type="EMBL" id="BAAADD010000004">
    <property type="protein sequence ID" value="GAA0568927.1"/>
    <property type="molecule type" value="Genomic_DNA"/>
</dbReference>
<name>A0ABP3PP38_9PROT</name>
<keyword evidence="6" id="KW-0902">Two-component regulatory system</keyword>
<evidence type="ECO:0000256" key="4">
    <source>
        <dbReference type="ARBA" id="ARBA00022679"/>
    </source>
</evidence>
<feature type="transmembrane region" description="Helical" evidence="7">
    <location>
        <begin position="20"/>
        <end position="40"/>
    </location>
</feature>
<dbReference type="RefSeq" id="WP_166929778.1">
    <property type="nucleotide sequence ID" value="NZ_BAAADD010000004.1"/>
</dbReference>
<accession>A0ABP3PP38</accession>
<comment type="catalytic activity">
    <reaction evidence="1">
        <text>ATP + protein L-histidine = ADP + protein N-phospho-L-histidine.</text>
        <dbReference type="EC" id="2.7.13.3"/>
    </reaction>
</comment>
<evidence type="ECO:0000313" key="10">
    <source>
        <dbReference type="Proteomes" id="UP001499951"/>
    </source>
</evidence>
<dbReference type="PANTHER" id="PTHR44936:SF9">
    <property type="entry name" value="SENSOR PROTEIN CREC"/>
    <property type="match status" value="1"/>
</dbReference>
<gene>
    <name evidence="9" type="ORF">GCM10008942_16960</name>
</gene>
<proteinExistence type="predicted"/>
<keyword evidence="3" id="KW-0597">Phosphoprotein</keyword>
<dbReference type="Gene3D" id="1.10.287.130">
    <property type="match status" value="1"/>
</dbReference>
<evidence type="ECO:0000256" key="1">
    <source>
        <dbReference type="ARBA" id="ARBA00000085"/>
    </source>
</evidence>
<sequence>MEANSSARPLAYKLVHSFALKLFLLAVILLSVPLILWWQFQRAEHQQAMLLHNAVDQTGRVIAAMLRPHFERFQDEAPGALSDALAGAALVNTKVKVLVRLKGAGPDDFIYIASAPPLPAAYLKQERRDLIQAGILQRMAPTCDRATDLSVRFVNPAGQQELLTSMTPVHANGNCWIVITSQNAADLAPAALHLSFWSIPTLPAAFAIYFASAALVILLSVHLWRNVARFRSAARKIRMRGGGAASFRELNTIPELTGVAEDFDGLVMALTSSQAFIKQTAEENSHALKAPLAVIAQSIEPLKRTLQPSDTVGHRAIQLIERSVEKLDAAVSSVRDLEQAAAEVVFPVRRRLDLTAFLTQMLRDYEVTLAAQGKRLAASLEKNVIAHANEDLLEPVIENLLENAASFTPKFGTIEVSLKRNAQWVDVSIADRGPGVDADRLPRIFNRYVTYRDEPDADGGNLPSTEHQGLGLWIVKRNVEGLGGKVQAKNRDGGGFEITVCLKADS</sequence>
<dbReference type="InterPro" id="IPR004358">
    <property type="entry name" value="Sig_transdc_His_kin-like_C"/>
</dbReference>
<evidence type="ECO:0000259" key="8">
    <source>
        <dbReference type="PROSITE" id="PS50109"/>
    </source>
</evidence>
<keyword evidence="5" id="KW-0418">Kinase</keyword>
<keyword evidence="10" id="KW-1185">Reference proteome</keyword>
<evidence type="ECO:0000256" key="7">
    <source>
        <dbReference type="SAM" id="Phobius"/>
    </source>
</evidence>
<dbReference type="InterPro" id="IPR005467">
    <property type="entry name" value="His_kinase_dom"/>
</dbReference>
<dbReference type="PANTHER" id="PTHR44936">
    <property type="entry name" value="SENSOR PROTEIN CREC"/>
    <property type="match status" value="1"/>
</dbReference>
<evidence type="ECO:0000256" key="3">
    <source>
        <dbReference type="ARBA" id="ARBA00022553"/>
    </source>
</evidence>
<dbReference type="Proteomes" id="UP001499951">
    <property type="component" value="Unassembled WGS sequence"/>
</dbReference>
<comment type="caution">
    <text evidence="9">The sequence shown here is derived from an EMBL/GenBank/DDBJ whole genome shotgun (WGS) entry which is preliminary data.</text>
</comment>
<keyword evidence="7" id="KW-0472">Membrane</keyword>
<evidence type="ECO:0000256" key="5">
    <source>
        <dbReference type="ARBA" id="ARBA00022777"/>
    </source>
</evidence>
<feature type="transmembrane region" description="Helical" evidence="7">
    <location>
        <begin position="202"/>
        <end position="224"/>
    </location>
</feature>
<dbReference type="EC" id="2.7.13.3" evidence="2"/>
<dbReference type="InterPro" id="IPR050980">
    <property type="entry name" value="2C_sensor_his_kinase"/>
</dbReference>
<keyword evidence="7" id="KW-1133">Transmembrane helix</keyword>
<dbReference type="Pfam" id="PF02518">
    <property type="entry name" value="HATPase_c"/>
    <property type="match status" value="1"/>
</dbReference>
<protein>
    <recommendedName>
        <fullName evidence="2">histidine kinase</fullName>
        <ecNumber evidence="2">2.7.13.3</ecNumber>
    </recommendedName>
</protein>
<evidence type="ECO:0000313" key="9">
    <source>
        <dbReference type="EMBL" id="GAA0568927.1"/>
    </source>
</evidence>
<dbReference type="InterPro" id="IPR036890">
    <property type="entry name" value="HATPase_C_sf"/>
</dbReference>
<dbReference type="SUPFAM" id="SSF55874">
    <property type="entry name" value="ATPase domain of HSP90 chaperone/DNA topoisomerase II/histidine kinase"/>
    <property type="match status" value="1"/>
</dbReference>
<keyword evidence="4" id="KW-0808">Transferase</keyword>
<dbReference type="PROSITE" id="PS50109">
    <property type="entry name" value="HIS_KIN"/>
    <property type="match status" value="1"/>
</dbReference>
<reference evidence="10" key="1">
    <citation type="journal article" date="2019" name="Int. J. Syst. Evol. Microbiol.">
        <title>The Global Catalogue of Microorganisms (GCM) 10K type strain sequencing project: providing services to taxonomists for standard genome sequencing and annotation.</title>
        <authorList>
            <consortium name="The Broad Institute Genomics Platform"/>
            <consortium name="The Broad Institute Genome Sequencing Center for Infectious Disease"/>
            <person name="Wu L."/>
            <person name="Ma J."/>
        </authorList>
    </citation>
    <scope>NUCLEOTIDE SEQUENCE [LARGE SCALE GENOMIC DNA]</scope>
    <source>
        <strain evidence="10">JCM 15089</strain>
    </source>
</reference>
<dbReference type="PRINTS" id="PR00344">
    <property type="entry name" value="BCTRLSENSOR"/>
</dbReference>
<evidence type="ECO:0000256" key="6">
    <source>
        <dbReference type="ARBA" id="ARBA00023012"/>
    </source>
</evidence>
<feature type="domain" description="Histidine kinase" evidence="8">
    <location>
        <begin position="283"/>
        <end position="506"/>
    </location>
</feature>
<dbReference type="SMART" id="SM00387">
    <property type="entry name" value="HATPase_c"/>
    <property type="match status" value="1"/>
</dbReference>
<organism evidence="9 10">
    <name type="scientific">Rhizomicrobium electricum</name>
    <dbReference type="NCBI Taxonomy" id="480070"/>
    <lineage>
        <taxon>Bacteria</taxon>
        <taxon>Pseudomonadati</taxon>
        <taxon>Pseudomonadota</taxon>
        <taxon>Alphaproteobacteria</taxon>
        <taxon>Micropepsales</taxon>
        <taxon>Micropepsaceae</taxon>
        <taxon>Rhizomicrobium</taxon>
    </lineage>
</organism>
<dbReference type="InterPro" id="IPR003594">
    <property type="entry name" value="HATPase_dom"/>
</dbReference>
<evidence type="ECO:0000256" key="2">
    <source>
        <dbReference type="ARBA" id="ARBA00012438"/>
    </source>
</evidence>
<keyword evidence="7" id="KW-0812">Transmembrane</keyword>
<dbReference type="Gene3D" id="3.30.565.10">
    <property type="entry name" value="Histidine kinase-like ATPase, C-terminal domain"/>
    <property type="match status" value="1"/>
</dbReference>